<gene>
    <name evidence="2" type="ORF">B0T10DRAFT_455833</name>
</gene>
<feature type="compositionally biased region" description="Basic residues" evidence="1">
    <location>
        <begin position="196"/>
        <end position="209"/>
    </location>
</feature>
<evidence type="ECO:0000313" key="2">
    <source>
        <dbReference type="EMBL" id="KAH6895584.1"/>
    </source>
</evidence>
<feature type="region of interest" description="Disordered" evidence="1">
    <location>
        <begin position="1"/>
        <end position="55"/>
    </location>
</feature>
<comment type="caution">
    <text evidence="2">The sequence shown here is derived from an EMBL/GenBank/DDBJ whole genome shotgun (WGS) entry which is preliminary data.</text>
</comment>
<dbReference type="AlphaFoldDB" id="A0A9P9AUD0"/>
<protein>
    <submittedName>
        <fullName evidence="2">Uncharacterized protein</fullName>
    </submittedName>
</protein>
<evidence type="ECO:0000256" key="1">
    <source>
        <dbReference type="SAM" id="MobiDB-lite"/>
    </source>
</evidence>
<feature type="compositionally biased region" description="Low complexity" evidence="1">
    <location>
        <begin position="1"/>
        <end position="43"/>
    </location>
</feature>
<name>A0A9P9AUD0_9HYPO</name>
<organism evidence="2 3">
    <name type="scientific">Thelonectria olida</name>
    <dbReference type="NCBI Taxonomy" id="1576542"/>
    <lineage>
        <taxon>Eukaryota</taxon>
        <taxon>Fungi</taxon>
        <taxon>Dikarya</taxon>
        <taxon>Ascomycota</taxon>
        <taxon>Pezizomycotina</taxon>
        <taxon>Sordariomycetes</taxon>
        <taxon>Hypocreomycetidae</taxon>
        <taxon>Hypocreales</taxon>
        <taxon>Nectriaceae</taxon>
        <taxon>Thelonectria</taxon>
    </lineage>
</organism>
<evidence type="ECO:0000313" key="3">
    <source>
        <dbReference type="Proteomes" id="UP000777438"/>
    </source>
</evidence>
<dbReference type="EMBL" id="JAGPYM010000004">
    <property type="protein sequence ID" value="KAH6895584.1"/>
    <property type="molecule type" value="Genomic_DNA"/>
</dbReference>
<feature type="compositionally biased region" description="Polar residues" evidence="1">
    <location>
        <begin position="165"/>
        <end position="177"/>
    </location>
</feature>
<keyword evidence="3" id="KW-1185">Reference proteome</keyword>
<dbReference type="Proteomes" id="UP000777438">
    <property type="component" value="Unassembled WGS sequence"/>
</dbReference>
<accession>A0A9P9AUD0</accession>
<proteinExistence type="predicted"/>
<sequence length="209" mass="22905">MPRRATTSTVPVPSTSTRAPSSTQSRRAASPINGINGTNGTITARQPGDSPTRPRERGLGLFLSGPITRNRRQQLNEEALRDASSIGQVLGDNRGADEYLVGVGSFGTRPPRLGINIDMASIPRSTPEGSEDLGQELHVLDSEMRERRRHLARQRGQREQRGNRPSRSQPEAQQSPRPNGADAQPQEGGPHSPLPSRRRERGHNNSKRH</sequence>
<reference evidence="2 3" key="1">
    <citation type="journal article" date="2021" name="Nat. Commun.">
        <title>Genetic determinants of endophytism in the Arabidopsis root mycobiome.</title>
        <authorList>
            <person name="Mesny F."/>
            <person name="Miyauchi S."/>
            <person name="Thiergart T."/>
            <person name="Pickel B."/>
            <person name="Atanasova L."/>
            <person name="Karlsson M."/>
            <person name="Huettel B."/>
            <person name="Barry K.W."/>
            <person name="Haridas S."/>
            <person name="Chen C."/>
            <person name="Bauer D."/>
            <person name="Andreopoulos W."/>
            <person name="Pangilinan J."/>
            <person name="LaButti K."/>
            <person name="Riley R."/>
            <person name="Lipzen A."/>
            <person name="Clum A."/>
            <person name="Drula E."/>
            <person name="Henrissat B."/>
            <person name="Kohler A."/>
            <person name="Grigoriev I.V."/>
            <person name="Martin F.M."/>
            <person name="Hacquard S."/>
        </authorList>
    </citation>
    <scope>NUCLEOTIDE SEQUENCE [LARGE SCALE GENOMIC DNA]</scope>
    <source>
        <strain evidence="2 3">MPI-CAGE-CH-0241</strain>
    </source>
</reference>
<feature type="region of interest" description="Disordered" evidence="1">
    <location>
        <begin position="146"/>
        <end position="209"/>
    </location>
</feature>